<dbReference type="InterPro" id="IPR045401">
    <property type="entry name" value="GAP1-M"/>
</dbReference>
<evidence type="ECO:0000313" key="3">
    <source>
        <dbReference type="EMBL" id="MQY09543.1"/>
    </source>
</evidence>
<feature type="domain" description="GTPase-associated protein 1 middle" evidence="2">
    <location>
        <begin position="146"/>
        <end position="241"/>
    </location>
</feature>
<accession>A0A7K0C7Y1</accession>
<comment type="caution">
    <text evidence="3">The sequence shown here is derived from an EMBL/GenBank/DDBJ whole genome shotgun (WGS) entry which is preliminary data.</text>
</comment>
<feature type="domain" description="GTPase-associated protein 1 N-terminal" evidence="1">
    <location>
        <begin position="1"/>
        <end position="134"/>
    </location>
</feature>
<gene>
    <name evidence="3" type="ORF">ACRB68_76690</name>
</gene>
<dbReference type="Pfam" id="PF20014">
    <property type="entry name" value="GAP1-M"/>
    <property type="match status" value="1"/>
</dbReference>
<proteinExistence type="predicted"/>
<dbReference type="InterPro" id="IPR045402">
    <property type="entry name" value="GAP1-N2"/>
</dbReference>
<sequence length="755" mass="78124">MAWQLHYTSARRGPTGRAGFQFVAETPGLPAGVRAAVTPYLAYRPPPDAPLSPEEGELHRFPVALLYDRVDGRPLLLRCRYLGQDYSGRYGNFFAHAVVAEPGELEGLRPAELWDAPLWCDDPAAGADLPDLADLAPGPDFAPDLLAEWLAGRGGHRMLAGIVDAVAAVLGRGHGRVVLVSEDVGAIARWIAVVSYSLPLAAAARLTFVTYSADPGGAAQRLVGTTPDVWAGAQHHGSAAFVLDSVPPGAEPGRFAATVARCWRDGDFAGLDALGELALLDGDRPGPAELDRAAALLALCRGDASVGAAEEAGAAGLLARHGAAIPEWMWRDLVPGVPSMGFDLALAVHDRARAAGAAGVAGQCALRATVLALSDPAARARLPRLELSPAARAELAPRVAEALTAAADLTEVAGIAAMTDTDPGEVAAAAHGRARCGAADLPAALAACPGGARDALLTGALRGLAATDEATRAAVLGDRACDLLYDMPHAGERPLEPVIALAVLASVGRRRRDARLTVAAELLRLDVPAADRDAAFGRIWGEPPDAAECLALVDAHADAFPAHPALAALPSRTFARLATGDGLADPGTLRLAARVQAVLPGGGAERDARIVRAYGNAIGADKPGDAAQALATLTGQGRLAATAFAGAARRLGRRDPRFRAALLAAASAPDRARLGAAWTAELPGRPRGAEAVRRDELVEVALRLRRHGARDAGLDDWARAAAGRWGAVRRLDARFAADPGLRAALRELADEGKGR</sequence>
<dbReference type="EMBL" id="WEGH01000006">
    <property type="protein sequence ID" value="MQY09543.1"/>
    <property type="molecule type" value="Genomic_DNA"/>
</dbReference>
<organism evidence="3 4">
    <name type="scientific">Actinomadura macrotermitis</name>
    <dbReference type="NCBI Taxonomy" id="2585200"/>
    <lineage>
        <taxon>Bacteria</taxon>
        <taxon>Bacillati</taxon>
        <taxon>Actinomycetota</taxon>
        <taxon>Actinomycetes</taxon>
        <taxon>Streptosporangiales</taxon>
        <taxon>Thermomonosporaceae</taxon>
        <taxon>Actinomadura</taxon>
    </lineage>
</organism>
<protein>
    <submittedName>
        <fullName evidence="3">Uncharacterized protein</fullName>
    </submittedName>
</protein>
<dbReference type="Pfam" id="PF20013">
    <property type="entry name" value="GAP1-N2"/>
    <property type="match status" value="1"/>
</dbReference>
<evidence type="ECO:0000259" key="2">
    <source>
        <dbReference type="Pfam" id="PF20014"/>
    </source>
</evidence>
<evidence type="ECO:0000259" key="1">
    <source>
        <dbReference type="Pfam" id="PF20013"/>
    </source>
</evidence>
<dbReference type="AlphaFoldDB" id="A0A7K0C7Y1"/>
<keyword evidence="4" id="KW-1185">Reference proteome</keyword>
<evidence type="ECO:0000313" key="4">
    <source>
        <dbReference type="Proteomes" id="UP000487268"/>
    </source>
</evidence>
<reference evidence="3 4" key="1">
    <citation type="submission" date="2019-10" db="EMBL/GenBank/DDBJ databases">
        <title>Actinomadura rubteroloni sp. nov. and Actinomadura macrotermitis sp. nov., isolated from the gut of fungus growing-termite Macrotermes natalensis.</title>
        <authorList>
            <person name="Benndorf R."/>
            <person name="Martin K."/>
            <person name="Kuefner M."/>
            <person name="De Beer W."/>
            <person name="Kaster A.-K."/>
            <person name="Vollmers J."/>
            <person name="Poulsen M."/>
            <person name="Beemelmanns C."/>
        </authorList>
    </citation>
    <scope>NUCLEOTIDE SEQUENCE [LARGE SCALE GENOMIC DNA]</scope>
    <source>
        <strain evidence="3 4">RB68</strain>
    </source>
</reference>
<name>A0A7K0C7Y1_9ACTN</name>
<dbReference type="Proteomes" id="UP000487268">
    <property type="component" value="Unassembled WGS sequence"/>
</dbReference>
<dbReference type="RefSeq" id="WP_194293607.1">
    <property type="nucleotide sequence ID" value="NZ_WEGH01000006.1"/>
</dbReference>